<evidence type="ECO:0000313" key="2">
    <source>
        <dbReference type="EMBL" id="KAE8941130.1"/>
    </source>
</evidence>
<dbReference type="EMBL" id="QXGA01000035">
    <property type="protein sequence ID" value="KAE9154547.1"/>
    <property type="molecule type" value="Genomic_DNA"/>
</dbReference>
<evidence type="ECO:0000313" key="21">
    <source>
        <dbReference type="Proteomes" id="UP000488956"/>
    </source>
</evidence>
<evidence type="ECO:0000313" key="18">
    <source>
        <dbReference type="Proteomes" id="UP000460718"/>
    </source>
</evidence>
<evidence type="ECO:0000313" key="3">
    <source>
        <dbReference type="EMBL" id="KAE9029143.1"/>
    </source>
</evidence>
<keyword evidence="13" id="KW-1185">Reference proteome</keyword>
<evidence type="ECO:0000313" key="4">
    <source>
        <dbReference type="EMBL" id="KAE9119549.1"/>
    </source>
</evidence>
<evidence type="ECO:0000313" key="5">
    <source>
        <dbReference type="EMBL" id="KAE9137166.1"/>
    </source>
</evidence>
<dbReference type="Proteomes" id="UP000437068">
    <property type="component" value="Unassembled WGS sequence"/>
</dbReference>
<dbReference type="AlphaFoldDB" id="A0A6A4AAK5"/>
<gene>
    <name evidence="10" type="ORF">PF001_g1516</name>
    <name evidence="9" type="ORF">PF002_g2228</name>
    <name evidence="7" type="ORF">PF004_g12555</name>
    <name evidence="8" type="ORF">PF005_g966</name>
    <name evidence="6" type="ORF">PF006_g1422</name>
    <name evidence="4" type="ORF">PF007_g8502</name>
    <name evidence="11" type="ORF">PF008_g10708</name>
    <name evidence="2" type="ORF">PF009_g9078</name>
    <name evidence="5" type="ORF">PF010_g1431</name>
    <name evidence="3" type="ORF">PF011_g1208</name>
</gene>
<proteinExistence type="predicted"/>
<evidence type="ECO:0000313" key="20">
    <source>
        <dbReference type="Proteomes" id="UP000486351"/>
    </source>
</evidence>
<dbReference type="EMBL" id="QXGB01000021">
    <property type="protein sequence ID" value="KAE9236693.1"/>
    <property type="molecule type" value="Genomic_DNA"/>
</dbReference>
<dbReference type="Proteomes" id="UP000441208">
    <property type="component" value="Unassembled WGS sequence"/>
</dbReference>
<evidence type="ECO:0000313" key="8">
    <source>
        <dbReference type="EMBL" id="KAE9236693.1"/>
    </source>
</evidence>
<name>A0A6A4AAK5_9STRA</name>
<dbReference type="Proteomes" id="UP000429523">
    <property type="component" value="Unassembled WGS sequence"/>
</dbReference>
<organism evidence="9 15">
    <name type="scientific">Phytophthora fragariae</name>
    <dbReference type="NCBI Taxonomy" id="53985"/>
    <lineage>
        <taxon>Eukaryota</taxon>
        <taxon>Sar</taxon>
        <taxon>Stramenopiles</taxon>
        <taxon>Oomycota</taxon>
        <taxon>Peronosporomycetes</taxon>
        <taxon>Peronosporales</taxon>
        <taxon>Peronosporaceae</taxon>
        <taxon>Phytophthora</taxon>
    </lineage>
</organism>
<evidence type="ECO:0000313" key="11">
    <source>
        <dbReference type="EMBL" id="KAE9341268.1"/>
    </source>
</evidence>
<evidence type="ECO:0000256" key="1">
    <source>
        <dbReference type="SAM" id="SignalP"/>
    </source>
</evidence>
<evidence type="ECO:0000313" key="16">
    <source>
        <dbReference type="Proteomes" id="UP000440732"/>
    </source>
</evidence>
<evidence type="ECO:0000313" key="14">
    <source>
        <dbReference type="Proteomes" id="UP000437068"/>
    </source>
</evidence>
<dbReference type="EMBL" id="QXFY01000548">
    <property type="protein sequence ID" value="KAE9341268.1"/>
    <property type="molecule type" value="Genomic_DNA"/>
</dbReference>
<evidence type="ECO:0000313" key="19">
    <source>
        <dbReference type="Proteomes" id="UP000476176"/>
    </source>
</evidence>
<dbReference type="EMBL" id="QXGE01000037">
    <property type="protein sequence ID" value="KAE9328263.1"/>
    <property type="molecule type" value="Genomic_DNA"/>
</dbReference>
<feature type="chain" id="PRO_5036166941" description="Secreted protein" evidence="1">
    <location>
        <begin position="22"/>
        <end position="96"/>
    </location>
</feature>
<dbReference type="Proteomes" id="UP000460718">
    <property type="component" value="Unassembled WGS sequence"/>
</dbReference>
<keyword evidence="1" id="KW-0732">Signal</keyword>
<dbReference type="EMBL" id="QXFX01000035">
    <property type="protein sequence ID" value="KAE9137166.1"/>
    <property type="molecule type" value="Genomic_DNA"/>
</dbReference>
<feature type="signal peptide" evidence="1">
    <location>
        <begin position="1"/>
        <end position="21"/>
    </location>
</feature>
<protein>
    <recommendedName>
        <fullName evidence="22">Secreted protein</fullName>
    </recommendedName>
</protein>
<evidence type="ECO:0000313" key="6">
    <source>
        <dbReference type="EMBL" id="KAE9154547.1"/>
    </source>
</evidence>
<dbReference type="EMBL" id="QXGF01000381">
    <property type="protein sequence ID" value="KAE8941130.1"/>
    <property type="molecule type" value="Genomic_DNA"/>
</dbReference>
<dbReference type="Proteomes" id="UP000433483">
    <property type="component" value="Unassembled WGS sequence"/>
</dbReference>
<dbReference type="EMBL" id="QXGD01000056">
    <property type="protein sequence ID" value="KAE9255701.1"/>
    <property type="molecule type" value="Genomic_DNA"/>
</dbReference>
<dbReference type="EMBL" id="QXFZ01000359">
    <property type="protein sequence ID" value="KAE9119549.1"/>
    <property type="molecule type" value="Genomic_DNA"/>
</dbReference>
<evidence type="ECO:0000313" key="17">
    <source>
        <dbReference type="Proteomes" id="UP000441208"/>
    </source>
</evidence>
<dbReference type="EMBL" id="QXGC01000721">
    <property type="protein sequence ID" value="KAE9223317.1"/>
    <property type="molecule type" value="Genomic_DNA"/>
</dbReference>
<evidence type="ECO:0000313" key="15">
    <source>
        <dbReference type="Proteomes" id="UP000440367"/>
    </source>
</evidence>
<dbReference type="Proteomes" id="UP000440732">
    <property type="component" value="Unassembled WGS sequence"/>
</dbReference>
<dbReference type="Proteomes" id="UP000486351">
    <property type="component" value="Unassembled WGS sequence"/>
</dbReference>
<reference evidence="12 13" key="1">
    <citation type="submission" date="2018-08" db="EMBL/GenBank/DDBJ databases">
        <title>Genomic investigation of the strawberry pathogen Phytophthora fragariae indicates pathogenicity is determined by transcriptional variation in three key races.</title>
        <authorList>
            <person name="Adams T.M."/>
            <person name="Armitage A.D."/>
            <person name="Sobczyk M.K."/>
            <person name="Bates H.J."/>
            <person name="Dunwell J.M."/>
            <person name="Nellist C.F."/>
            <person name="Harrison R.J."/>
        </authorList>
    </citation>
    <scope>NUCLEOTIDE SEQUENCE [LARGE SCALE GENOMIC DNA]</scope>
    <source>
        <strain evidence="10 14">A4</strain>
        <strain evidence="9 15">BC-1</strain>
        <strain evidence="7 19">BC-23</strain>
        <strain evidence="8 13">NOV-27</strain>
        <strain evidence="6 16">NOV-5</strain>
        <strain evidence="4 17">NOV-71</strain>
        <strain evidence="11 20">NOV-77</strain>
        <strain evidence="2 12">NOV-9</strain>
        <strain evidence="5 21">ONT-3</strain>
        <strain evidence="3 18">SCRP245</strain>
    </source>
</reference>
<evidence type="ECO:0008006" key="22">
    <source>
        <dbReference type="Google" id="ProtNLM"/>
    </source>
</evidence>
<dbReference type="Proteomes" id="UP000440367">
    <property type="component" value="Unassembled WGS sequence"/>
</dbReference>
<evidence type="ECO:0000313" key="9">
    <source>
        <dbReference type="EMBL" id="KAE9255701.1"/>
    </source>
</evidence>
<dbReference type="Proteomes" id="UP000476176">
    <property type="component" value="Unassembled WGS sequence"/>
</dbReference>
<comment type="caution">
    <text evidence="9">The sequence shown here is derived from an EMBL/GenBank/DDBJ whole genome shotgun (WGS) entry which is preliminary data.</text>
</comment>
<dbReference type="EMBL" id="QXFW01000032">
    <property type="protein sequence ID" value="KAE9029143.1"/>
    <property type="molecule type" value="Genomic_DNA"/>
</dbReference>
<evidence type="ECO:0000313" key="13">
    <source>
        <dbReference type="Proteomes" id="UP000433483"/>
    </source>
</evidence>
<evidence type="ECO:0000313" key="12">
    <source>
        <dbReference type="Proteomes" id="UP000429523"/>
    </source>
</evidence>
<accession>A0A6A4AAK5</accession>
<dbReference type="Proteomes" id="UP000488956">
    <property type="component" value="Unassembled WGS sequence"/>
</dbReference>
<evidence type="ECO:0000313" key="10">
    <source>
        <dbReference type="EMBL" id="KAE9328263.1"/>
    </source>
</evidence>
<sequence length="96" mass="10426">MLGGGSCWTVCLACTLFPCFAYTVKGPMMRGVSSIVATVSPRPMGSLHPPTPPKHAERQAAHAGLQTNCEIFQLLGQMWSRLYGFEIFADPSHRSS</sequence>
<evidence type="ECO:0000313" key="7">
    <source>
        <dbReference type="EMBL" id="KAE9223317.1"/>
    </source>
</evidence>